<dbReference type="AlphaFoldDB" id="A0A1H9Y5R1"/>
<dbReference type="Gene3D" id="3.50.50.60">
    <property type="entry name" value="FAD/NAD(P)-binding domain"/>
    <property type="match status" value="1"/>
</dbReference>
<dbReference type="GO" id="GO:0016491">
    <property type="term" value="F:oxidoreductase activity"/>
    <property type="evidence" value="ECO:0007669"/>
    <property type="project" value="InterPro"/>
</dbReference>
<evidence type="ECO:0000313" key="3">
    <source>
        <dbReference type="Proteomes" id="UP000199568"/>
    </source>
</evidence>
<accession>A0A1H9Y5R1</accession>
<dbReference type="PANTHER" id="PTHR10742:SF410">
    <property type="entry name" value="LYSINE-SPECIFIC HISTONE DEMETHYLASE 2"/>
    <property type="match status" value="1"/>
</dbReference>
<evidence type="ECO:0000313" key="2">
    <source>
        <dbReference type="EMBL" id="SES64139.1"/>
    </source>
</evidence>
<dbReference type="RefSeq" id="WP_090437690.1">
    <property type="nucleotide sequence ID" value="NZ_FOHU01000001.1"/>
</dbReference>
<dbReference type="PANTHER" id="PTHR10742">
    <property type="entry name" value="FLAVIN MONOAMINE OXIDASE"/>
    <property type="match status" value="1"/>
</dbReference>
<reference evidence="2 3" key="1">
    <citation type="submission" date="2016-10" db="EMBL/GenBank/DDBJ databases">
        <authorList>
            <person name="de Groot N.N."/>
        </authorList>
    </citation>
    <scope>NUCLEOTIDE SEQUENCE [LARGE SCALE GENOMIC DNA]</scope>
    <source>
        <strain evidence="2 3">DSM 18979</strain>
    </source>
</reference>
<dbReference type="Gene3D" id="1.10.405.10">
    <property type="entry name" value="Guanine Nucleotide Dissociation Inhibitor, domain 1"/>
    <property type="match status" value="1"/>
</dbReference>
<keyword evidence="3" id="KW-1185">Reference proteome</keyword>
<dbReference type="InterPro" id="IPR036188">
    <property type="entry name" value="FAD/NAD-bd_sf"/>
</dbReference>
<dbReference type="InterPro" id="IPR002937">
    <property type="entry name" value="Amino_oxidase"/>
</dbReference>
<protein>
    <submittedName>
        <fullName evidence="2">Monoamine oxidase</fullName>
    </submittedName>
</protein>
<dbReference type="STRING" id="426128.SAMN05660297_00048"/>
<dbReference type="EMBL" id="FOHU01000001">
    <property type="protein sequence ID" value="SES64139.1"/>
    <property type="molecule type" value="Genomic_DNA"/>
</dbReference>
<sequence length="582" mass="66605">MIIPFQPNNPTTKERYAMMSFALEAEDRIVDFPNIVELLNPPPDITNIAPPGSCKGIKIAVLGGGLAGLSTAFELRKLGFNTTLFEAQEERIGGRVYTHYFDKKKGLYGELGAMRFPVSHNVTWHYLNLFKLPTRPFVQTNENAFIYVRGVRVRNDPEGRNVQKYIYPLFDMTPEERRLSWQELESIAFERSLMAIPPEIRKEILQIKETYSRQINLADYYNIHQMMQESGLSDGSISMLSNVSPSIGAFFYRSFFEILAEIYGINFSFMYEIPGGMAKFPNAFLHSLLQPSPKDDYPHISPKDLGPVDLKMGHQIMGLSQCRGDNTVTVHYRRQGQPHIQHQDFDFVVCTLPFSSVRRLRLDPLFSSRKMQAIRILTYISAQKASFLFSERFWERGGPMERILGGSSVTDLPINSIWYPSDHAVMLRKKRDYYKKSYHDSYGCSWDLNSSVSPNVPGVLQASYNWGQDAVRLGNIPKPLNIYDITRQVEAVNGLYPGSLDPLLLDHRTVHWNTEPWFWGAFAFYSPSEHRLFSKVAITPEYNNRVFFAGEHVSVSRAWMQGSLQTGMMAANDVARACREIF</sequence>
<dbReference type="SUPFAM" id="SSF51905">
    <property type="entry name" value="FAD/NAD(P)-binding domain"/>
    <property type="match status" value="1"/>
</dbReference>
<feature type="domain" description="Amine oxidase" evidence="1">
    <location>
        <begin position="66"/>
        <end position="574"/>
    </location>
</feature>
<organism evidence="2 3">
    <name type="scientific">Natronincola peptidivorans</name>
    <dbReference type="NCBI Taxonomy" id="426128"/>
    <lineage>
        <taxon>Bacteria</taxon>
        <taxon>Bacillati</taxon>
        <taxon>Bacillota</taxon>
        <taxon>Clostridia</taxon>
        <taxon>Peptostreptococcales</taxon>
        <taxon>Natronincolaceae</taxon>
        <taxon>Natronincola</taxon>
    </lineage>
</organism>
<dbReference type="Pfam" id="PF01593">
    <property type="entry name" value="Amino_oxidase"/>
    <property type="match status" value="1"/>
</dbReference>
<dbReference type="Gene3D" id="1.10.10.1620">
    <property type="match status" value="1"/>
</dbReference>
<gene>
    <name evidence="2" type="ORF">SAMN05660297_00048</name>
</gene>
<evidence type="ECO:0000259" key="1">
    <source>
        <dbReference type="Pfam" id="PF01593"/>
    </source>
</evidence>
<name>A0A1H9Y5R1_9FIRM</name>
<proteinExistence type="predicted"/>
<dbReference type="Proteomes" id="UP000199568">
    <property type="component" value="Unassembled WGS sequence"/>
</dbReference>
<dbReference type="SUPFAM" id="SSF54373">
    <property type="entry name" value="FAD-linked reductases, C-terminal domain"/>
    <property type="match status" value="1"/>
</dbReference>
<dbReference type="OrthoDB" id="25353at2"/>
<dbReference type="Gene3D" id="3.90.660.10">
    <property type="match status" value="1"/>
</dbReference>
<dbReference type="InterPro" id="IPR050281">
    <property type="entry name" value="Flavin_monoamine_oxidase"/>
</dbReference>